<dbReference type="Gene3D" id="1.50.10.100">
    <property type="entry name" value="Chondroitin AC/alginate lyase"/>
    <property type="match status" value="1"/>
</dbReference>
<keyword evidence="5" id="KW-1185">Reference proteome</keyword>
<dbReference type="PROSITE" id="PS50231">
    <property type="entry name" value="RICIN_B_LECTIN"/>
    <property type="match status" value="1"/>
</dbReference>
<dbReference type="GO" id="GO:0030246">
    <property type="term" value="F:carbohydrate binding"/>
    <property type="evidence" value="ECO:0007669"/>
    <property type="project" value="UniProtKB-KW"/>
</dbReference>
<dbReference type="CDD" id="cd00161">
    <property type="entry name" value="beta-trefoil_Ricin-like"/>
    <property type="match status" value="1"/>
</dbReference>
<dbReference type="Proteomes" id="UP000198706">
    <property type="component" value="Unassembled WGS sequence"/>
</dbReference>
<evidence type="ECO:0000259" key="3">
    <source>
        <dbReference type="SMART" id="SM00458"/>
    </source>
</evidence>
<evidence type="ECO:0000313" key="4">
    <source>
        <dbReference type="EMBL" id="SDK77224.1"/>
    </source>
</evidence>
<dbReference type="InterPro" id="IPR008397">
    <property type="entry name" value="Alginate_lyase_dom"/>
</dbReference>
<dbReference type="Pfam" id="PF05426">
    <property type="entry name" value="Alginate_lyase"/>
    <property type="match status" value="1"/>
</dbReference>
<keyword evidence="2" id="KW-0456">Lyase</keyword>
<dbReference type="SMART" id="SM00458">
    <property type="entry name" value="RICIN"/>
    <property type="match status" value="1"/>
</dbReference>
<evidence type="ECO:0000256" key="1">
    <source>
        <dbReference type="ARBA" id="ARBA00022729"/>
    </source>
</evidence>
<evidence type="ECO:0000256" key="2">
    <source>
        <dbReference type="ARBA" id="ARBA00023239"/>
    </source>
</evidence>
<dbReference type="GO" id="GO:0016829">
    <property type="term" value="F:lyase activity"/>
    <property type="evidence" value="ECO:0007669"/>
    <property type="project" value="UniProtKB-KW"/>
</dbReference>
<reference evidence="4 5" key="1">
    <citation type="submission" date="2016-10" db="EMBL/GenBank/DDBJ databases">
        <authorList>
            <person name="de Groot N.N."/>
        </authorList>
    </citation>
    <scope>NUCLEOTIDE SEQUENCE [LARGE SCALE GENOMIC DNA]</scope>
    <source>
        <strain evidence="4 5">JCM 21544</strain>
    </source>
</reference>
<dbReference type="STRING" id="137658.SAMN05216186_110113"/>
<dbReference type="InterPro" id="IPR008929">
    <property type="entry name" value="Chondroitin_lyas"/>
</dbReference>
<dbReference type="GO" id="GO:0042597">
    <property type="term" value="C:periplasmic space"/>
    <property type="evidence" value="ECO:0007669"/>
    <property type="project" value="InterPro"/>
</dbReference>
<name>A0A1G9EM88_9PSED</name>
<dbReference type="Pfam" id="PF14200">
    <property type="entry name" value="RicinB_lectin_2"/>
    <property type="match status" value="2"/>
</dbReference>
<dbReference type="InterPro" id="IPR035992">
    <property type="entry name" value="Ricin_B-like_lectins"/>
</dbReference>
<dbReference type="AlphaFoldDB" id="A0A1G9EM88"/>
<dbReference type="SUPFAM" id="SSF48230">
    <property type="entry name" value="Chondroitin AC/alginate lyase"/>
    <property type="match status" value="1"/>
</dbReference>
<accession>A0A1G9EM88</accession>
<keyword evidence="1" id="KW-0732">Signal</keyword>
<gene>
    <name evidence="4" type="ORF">SAMN05216186_110113</name>
</gene>
<dbReference type="Gene3D" id="2.80.10.50">
    <property type="match status" value="3"/>
</dbReference>
<proteinExistence type="predicted"/>
<keyword evidence="4" id="KW-0430">Lectin</keyword>
<protein>
    <submittedName>
        <fullName evidence="4">Ricin-type beta-trefoil lectin domain-like</fullName>
    </submittedName>
</protein>
<organism evidence="4 5">
    <name type="scientific">Pseudomonas indica</name>
    <dbReference type="NCBI Taxonomy" id="137658"/>
    <lineage>
        <taxon>Bacteria</taxon>
        <taxon>Pseudomonadati</taxon>
        <taxon>Pseudomonadota</taxon>
        <taxon>Gammaproteobacteria</taxon>
        <taxon>Pseudomonadales</taxon>
        <taxon>Pseudomonadaceae</taxon>
        <taxon>Pseudomonas</taxon>
    </lineage>
</organism>
<dbReference type="SUPFAM" id="SSF50370">
    <property type="entry name" value="Ricin B-like lectins"/>
    <property type="match status" value="1"/>
</dbReference>
<feature type="domain" description="Ricin B lectin" evidence="3">
    <location>
        <begin position="359"/>
        <end position="497"/>
    </location>
</feature>
<sequence>MRTKVREGAQPWAAGFERLTRNPHASTGWKPRPVEIVYRGNDGVHGQNYPLIFRDAVAAYANALRWKITGDNRHADKAVEILNAWSGALTKGMDSMQGTSDRFLVAGVQGYQLANAAEIMRTYPGWASKDFERFKKMLLDVFYPWNQRMLTVHNGTRPEHYWANWDLASMASMIAIGVLTDRRDIYDEAVEYFKHGDGNGAVKNAIWYIHPNGLGQWQESGRDQGHSVMGIGLMAAICEMAWNQGDDLYGYDDNRFLKGAEYVAAYNLLKSVPFKPYYNRSHGLQTDVSAVARGQERPVWAAVYNHYVKRMGLKAPNVTEMAAKIGIEGGGGDYGNSSGGYDQLGFGTLTYTVTGPVENGVYGVASLNSGLLMDAAQGEIDNGTSIIQWKFNRGENQKWRFQHLGDDRYRITGVPSGRALDVSDGAVSDGAKVHLWNYFGGKNQIWRVTSVNSRSVRLCPVHAPGSCLAVKGASKANGAPVQLWKYAGKSNQQWSLIPR</sequence>
<evidence type="ECO:0000313" key="5">
    <source>
        <dbReference type="Proteomes" id="UP000198706"/>
    </source>
</evidence>
<dbReference type="InterPro" id="IPR000772">
    <property type="entry name" value="Ricin_B_lectin"/>
</dbReference>
<dbReference type="EMBL" id="FNFD01000010">
    <property type="protein sequence ID" value="SDK77224.1"/>
    <property type="molecule type" value="Genomic_DNA"/>
</dbReference>